<evidence type="ECO:0000313" key="2">
    <source>
        <dbReference type="EMBL" id="RCN41867.1"/>
    </source>
</evidence>
<dbReference type="InterPro" id="IPR001283">
    <property type="entry name" value="CRISP-related"/>
</dbReference>
<dbReference type="Gene3D" id="3.40.33.10">
    <property type="entry name" value="CAP"/>
    <property type="match status" value="1"/>
</dbReference>
<accession>A0A368GGA9</accession>
<organism evidence="2 3">
    <name type="scientific">Ancylostoma caninum</name>
    <name type="common">Dog hookworm</name>
    <dbReference type="NCBI Taxonomy" id="29170"/>
    <lineage>
        <taxon>Eukaryota</taxon>
        <taxon>Metazoa</taxon>
        <taxon>Ecdysozoa</taxon>
        <taxon>Nematoda</taxon>
        <taxon>Chromadorea</taxon>
        <taxon>Rhabditida</taxon>
        <taxon>Rhabditina</taxon>
        <taxon>Rhabditomorpha</taxon>
        <taxon>Strongyloidea</taxon>
        <taxon>Ancylostomatidae</taxon>
        <taxon>Ancylostomatinae</taxon>
        <taxon>Ancylostoma</taxon>
    </lineage>
</organism>
<evidence type="ECO:0000259" key="1">
    <source>
        <dbReference type="SMART" id="SM00198"/>
    </source>
</evidence>
<dbReference type="CDD" id="cd05380">
    <property type="entry name" value="CAP_euk"/>
    <property type="match status" value="1"/>
</dbReference>
<dbReference type="InterPro" id="IPR035940">
    <property type="entry name" value="CAP_sf"/>
</dbReference>
<gene>
    <name evidence="2" type="ORF">ANCCAN_12195</name>
</gene>
<dbReference type="OrthoDB" id="5876828at2759"/>
<protein>
    <submittedName>
        <fullName evidence="2">SCP-like protein</fullName>
    </submittedName>
</protein>
<dbReference type="SMART" id="SM00198">
    <property type="entry name" value="SCP"/>
    <property type="match status" value="1"/>
</dbReference>
<dbReference type="PRINTS" id="PR00837">
    <property type="entry name" value="V5TPXLIKE"/>
</dbReference>
<sequence>MTDPVREAFLNAHNNYRSILAKGQAQNGNYGFAPQAMNMQKMTYDCTAELGAIQYSGTCSRVLSDPATRPGYKENIIEVNKLYLTNEQVATKASDRWWRELSKYGVNRRMFFSSAVRYRTTNIVTHFAKMAWHDNVRLGCGITKCSKFFFVVCRYGPGGNIVDNFFYTQGTTCTGCPAGTTCDAATGLCGV</sequence>
<evidence type="ECO:0000313" key="3">
    <source>
        <dbReference type="Proteomes" id="UP000252519"/>
    </source>
</evidence>
<keyword evidence="3" id="KW-1185">Reference proteome</keyword>
<dbReference type="AlphaFoldDB" id="A0A368GGA9"/>
<dbReference type="PROSITE" id="PS01010">
    <property type="entry name" value="CRISP_2"/>
    <property type="match status" value="1"/>
</dbReference>
<reference evidence="2 3" key="1">
    <citation type="submission" date="2014-10" db="EMBL/GenBank/DDBJ databases">
        <title>Draft genome of the hookworm Ancylostoma caninum.</title>
        <authorList>
            <person name="Mitreva M."/>
        </authorList>
    </citation>
    <scope>NUCLEOTIDE SEQUENCE [LARGE SCALE GENOMIC DNA]</scope>
    <source>
        <strain evidence="2 3">Baltimore</strain>
    </source>
</reference>
<dbReference type="Proteomes" id="UP000252519">
    <property type="component" value="Unassembled WGS sequence"/>
</dbReference>
<name>A0A368GGA9_ANCCA</name>
<dbReference type="EMBL" id="JOJR01000219">
    <property type="protein sequence ID" value="RCN41867.1"/>
    <property type="molecule type" value="Genomic_DNA"/>
</dbReference>
<dbReference type="SUPFAM" id="SSF55797">
    <property type="entry name" value="PR-1-like"/>
    <property type="match status" value="1"/>
</dbReference>
<feature type="domain" description="SCP" evidence="1">
    <location>
        <begin position="4"/>
        <end position="163"/>
    </location>
</feature>
<dbReference type="STRING" id="29170.A0A368GGA9"/>
<comment type="caution">
    <text evidence="2">The sequence shown here is derived from an EMBL/GenBank/DDBJ whole genome shotgun (WGS) entry which is preliminary data.</text>
</comment>
<dbReference type="InterPro" id="IPR018244">
    <property type="entry name" value="Allrgn_V5/Tpx1_CS"/>
</dbReference>
<proteinExistence type="predicted"/>
<dbReference type="GO" id="GO:0005576">
    <property type="term" value="C:extracellular region"/>
    <property type="evidence" value="ECO:0007669"/>
    <property type="project" value="InterPro"/>
</dbReference>
<dbReference type="Pfam" id="PF00188">
    <property type="entry name" value="CAP"/>
    <property type="match status" value="1"/>
</dbReference>
<dbReference type="PANTHER" id="PTHR10334">
    <property type="entry name" value="CYSTEINE-RICH SECRETORY PROTEIN-RELATED"/>
    <property type="match status" value="1"/>
</dbReference>
<dbReference type="InterPro" id="IPR014044">
    <property type="entry name" value="CAP_dom"/>
</dbReference>